<dbReference type="Gramene" id="Zm00001eb050550_T001">
    <property type="protein sequence ID" value="Zm00001eb050550_P001"/>
    <property type="gene ID" value="Zm00001eb050550"/>
</dbReference>
<evidence type="ECO:0000313" key="2">
    <source>
        <dbReference type="EnsemblPlants" id="Zm00001eb050550_P001"/>
    </source>
</evidence>
<reference evidence="2" key="3">
    <citation type="submission" date="2021-05" db="UniProtKB">
        <authorList>
            <consortium name="EnsemblPlants"/>
        </authorList>
    </citation>
    <scope>IDENTIFICATION</scope>
    <source>
        <strain evidence="2">cv. B73</strain>
    </source>
</reference>
<evidence type="ECO:0000256" key="1">
    <source>
        <dbReference type="SAM" id="MobiDB-lite"/>
    </source>
</evidence>
<reference evidence="2" key="2">
    <citation type="submission" date="2019-07" db="EMBL/GenBank/DDBJ databases">
        <authorList>
            <person name="Seetharam A."/>
            <person name="Woodhouse M."/>
            <person name="Cannon E."/>
        </authorList>
    </citation>
    <scope>NUCLEOTIDE SEQUENCE [LARGE SCALE GENOMIC DNA]</scope>
    <source>
        <strain evidence="2">cv. B73</strain>
    </source>
</reference>
<dbReference type="InParanoid" id="A0A804M0S7"/>
<keyword evidence="3" id="KW-1185">Reference proteome</keyword>
<name>A0A804M0S7_MAIZE</name>
<feature type="region of interest" description="Disordered" evidence="1">
    <location>
        <begin position="125"/>
        <end position="151"/>
    </location>
</feature>
<dbReference type="AlphaFoldDB" id="A0A804M0S7"/>
<dbReference type="EnsemblPlants" id="Zm00001eb050550_T001">
    <property type="protein sequence ID" value="Zm00001eb050550_P001"/>
    <property type="gene ID" value="Zm00001eb050550"/>
</dbReference>
<organism evidence="2 3">
    <name type="scientific">Zea mays</name>
    <name type="common">Maize</name>
    <dbReference type="NCBI Taxonomy" id="4577"/>
    <lineage>
        <taxon>Eukaryota</taxon>
        <taxon>Viridiplantae</taxon>
        <taxon>Streptophyta</taxon>
        <taxon>Embryophyta</taxon>
        <taxon>Tracheophyta</taxon>
        <taxon>Spermatophyta</taxon>
        <taxon>Magnoliopsida</taxon>
        <taxon>Liliopsida</taxon>
        <taxon>Poales</taxon>
        <taxon>Poaceae</taxon>
        <taxon>PACMAD clade</taxon>
        <taxon>Panicoideae</taxon>
        <taxon>Andropogonodae</taxon>
        <taxon>Andropogoneae</taxon>
        <taxon>Tripsacinae</taxon>
        <taxon>Zea</taxon>
    </lineage>
</organism>
<protein>
    <submittedName>
        <fullName evidence="2">Uncharacterized protein</fullName>
    </submittedName>
</protein>
<feature type="region of interest" description="Disordered" evidence="1">
    <location>
        <begin position="13"/>
        <end position="91"/>
    </location>
</feature>
<feature type="compositionally biased region" description="Basic residues" evidence="1">
    <location>
        <begin position="13"/>
        <end position="24"/>
    </location>
</feature>
<accession>A0A804M0S7</accession>
<proteinExistence type="predicted"/>
<dbReference type="Proteomes" id="UP000007305">
    <property type="component" value="Chromosome 1"/>
</dbReference>
<reference evidence="3" key="1">
    <citation type="submission" date="2015-12" db="EMBL/GenBank/DDBJ databases">
        <title>Update maize B73 reference genome by single molecule sequencing technologies.</title>
        <authorList>
            <consortium name="Maize Genome Sequencing Project"/>
            <person name="Ware D."/>
        </authorList>
    </citation>
    <scope>NUCLEOTIDE SEQUENCE [LARGE SCALE GENOMIC DNA]</scope>
    <source>
        <strain evidence="3">cv. B73</strain>
    </source>
</reference>
<sequence>MICLCEGAYRVRSHPPRPRPRTSRRNGSSSHPCPCCAPRRDAMRATHSQRPYARRAARPANESRAAPRTVPGRIKATAIDRGGPASGAGISRGSGTGHRFLLSPAHACALCICVSSRPRARALVNGPPAGHHGEPKGRGRRVRWTLGVTTN</sequence>
<evidence type="ECO:0000313" key="3">
    <source>
        <dbReference type="Proteomes" id="UP000007305"/>
    </source>
</evidence>